<keyword evidence="1" id="KW-0812">Transmembrane</keyword>
<gene>
    <name evidence="2" type="ORF">JF886_00945</name>
</gene>
<accession>A0A934K0K7</accession>
<evidence type="ECO:0000313" key="2">
    <source>
        <dbReference type="EMBL" id="MBJ7593423.1"/>
    </source>
</evidence>
<evidence type="ECO:0000313" key="3">
    <source>
        <dbReference type="Proteomes" id="UP000606991"/>
    </source>
</evidence>
<dbReference type="EMBL" id="JAEKNS010000015">
    <property type="protein sequence ID" value="MBJ7593423.1"/>
    <property type="molecule type" value="Genomic_DNA"/>
</dbReference>
<name>A0A934K0K7_9BACT</name>
<sequence>MEAYPYSLLGGSLAGSLGPVELGAVIPSAPDDQELSAAFRLVADAGRRLRGATLHITLVSVQQDSWLQTGHSPALLVGRVADLPGSVSLLTAAGFTAAGAGWIAPGATAPISADDGIVAAVISPWDGRSPMLLVTGGSDSAVTRAAAAVLDPRLGARGHAAVVSSVASVGSIEVPDVPFGTLLPRNLAIRGAGDHLIAFAVPEPAIGGGFSATVKLTVSAGHSSAAGASAPELTVEVSGRTVPAPAAAVTGAVVSRAVDIRPELRPGMNAVTVNLHLPEGADEVRLDAELSNSRPLQSQSASSLDQLPDPFLNAPPGTMPTVVLADLQPTTLAGAASAMAALGSRAVVAPAPLGVVILDRDGLLPRNAHSVIVIGGPAGQALRLRSGAFRTEVISPPAGPDSHSGWIAQVALPGGVPALWVGGDPLTLVATGVALADPQLSGHLAVVRLNGQARNVLGSNPGLDVEPFTIALAQLLPLVVGFLLLGVLAVEVGRRWRWAR</sequence>
<evidence type="ECO:0000256" key="1">
    <source>
        <dbReference type="SAM" id="Phobius"/>
    </source>
</evidence>
<proteinExistence type="predicted"/>
<organism evidence="2 3">
    <name type="scientific">Candidatus Aeolococcus gillhamiae</name>
    <dbReference type="NCBI Taxonomy" id="3127015"/>
    <lineage>
        <taxon>Bacteria</taxon>
        <taxon>Bacillati</taxon>
        <taxon>Candidatus Dormiibacterota</taxon>
        <taxon>Candidatus Dormibacteria</taxon>
        <taxon>Candidatus Aeolococcales</taxon>
        <taxon>Candidatus Aeolococcaceae</taxon>
        <taxon>Candidatus Aeolococcus</taxon>
    </lineage>
</organism>
<comment type="caution">
    <text evidence="2">The sequence shown here is derived from an EMBL/GenBank/DDBJ whole genome shotgun (WGS) entry which is preliminary data.</text>
</comment>
<feature type="transmembrane region" description="Helical" evidence="1">
    <location>
        <begin position="468"/>
        <end position="490"/>
    </location>
</feature>
<keyword evidence="1" id="KW-1133">Transmembrane helix</keyword>
<protein>
    <submittedName>
        <fullName evidence="2">Cellulose biosynthesis cyclic di-GMP-binding regulatory protein BcsB</fullName>
    </submittedName>
</protein>
<dbReference type="RefSeq" id="WP_337308686.1">
    <property type="nucleotide sequence ID" value="NZ_JAEKNS010000015.1"/>
</dbReference>
<dbReference type="AlphaFoldDB" id="A0A934K0K7"/>
<keyword evidence="1" id="KW-0472">Membrane</keyword>
<reference evidence="2 3" key="1">
    <citation type="submission" date="2020-10" db="EMBL/GenBank/DDBJ databases">
        <title>Ca. Dormibacterota MAGs.</title>
        <authorList>
            <person name="Montgomery K."/>
        </authorList>
    </citation>
    <scope>NUCLEOTIDE SEQUENCE [LARGE SCALE GENOMIC DNA]</scope>
    <source>
        <strain evidence="2">SC8812_S17_18</strain>
    </source>
</reference>
<dbReference type="Proteomes" id="UP000606991">
    <property type="component" value="Unassembled WGS sequence"/>
</dbReference>